<proteinExistence type="predicted"/>
<dbReference type="GO" id="GO:0016829">
    <property type="term" value="F:lyase activity"/>
    <property type="evidence" value="ECO:0007669"/>
    <property type="project" value="UniProtKB-KW"/>
</dbReference>
<dbReference type="InterPro" id="IPR013341">
    <property type="entry name" value="Mandelate_racemase_N_dom"/>
</dbReference>
<name>A0A7W9SR75_ARMRO</name>
<dbReference type="Gene3D" id="3.30.390.10">
    <property type="entry name" value="Enolase-like, N-terminal domain"/>
    <property type="match status" value="1"/>
</dbReference>
<dbReference type="CDD" id="cd03316">
    <property type="entry name" value="MR_like"/>
    <property type="match status" value="1"/>
</dbReference>
<dbReference type="EC" id="5.5.1.-" evidence="3"/>
<evidence type="ECO:0000313" key="3">
    <source>
        <dbReference type="EMBL" id="MBB6050965.1"/>
    </source>
</evidence>
<dbReference type="EMBL" id="JACHGW010000002">
    <property type="protein sequence ID" value="MBB6050965.1"/>
    <property type="molecule type" value="Genomic_DNA"/>
</dbReference>
<keyword evidence="3" id="KW-0413">Isomerase</keyword>
<evidence type="ECO:0000259" key="2">
    <source>
        <dbReference type="SMART" id="SM00922"/>
    </source>
</evidence>
<dbReference type="SUPFAM" id="SSF51604">
    <property type="entry name" value="Enolase C-terminal domain-like"/>
    <property type="match status" value="1"/>
</dbReference>
<dbReference type="RefSeq" id="WP_184196889.1">
    <property type="nucleotide sequence ID" value="NZ_JACHGW010000002.1"/>
</dbReference>
<protein>
    <submittedName>
        <fullName evidence="3">D-galactarolactone cycloisomerase</fullName>
        <ecNumber evidence="3">5.5.1.-</ecNumber>
    </submittedName>
</protein>
<dbReference type="AlphaFoldDB" id="A0A7W9SR75"/>
<evidence type="ECO:0000313" key="4">
    <source>
        <dbReference type="Proteomes" id="UP000520814"/>
    </source>
</evidence>
<dbReference type="InterPro" id="IPR029017">
    <property type="entry name" value="Enolase-like_N"/>
</dbReference>
<dbReference type="PANTHER" id="PTHR48080">
    <property type="entry name" value="D-GALACTONATE DEHYDRATASE-RELATED"/>
    <property type="match status" value="1"/>
</dbReference>
<dbReference type="PROSITE" id="PS00908">
    <property type="entry name" value="MR_MLE_1"/>
    <property type="match status" value="1"/>
</dbReference>
<organism evidence="3 4">
    <name type="scientific">Armatimonas rosea</name>
    <dbReference type="NCBI Taxonomy" id="685828"/>
    <lineage>
        <taxon>Bacteria</taxon>
        <taxon>Bacillati</taxon>
        <taxon>Armatimonadota</taxon>
        <taxon>Armatimonadia</taxon>
        <taxon>Armatimonadales</taxon>
        <taxon>Armatimonadaceae</taxon>
        <taxon>Armatimonas</taxon>
    </lineage>
</organism>
<dbReference type="GO" id="GO:0009063">
    <property type="term" value="P:amino acid catabolic process"/>
    <property type="evidence" value="ECO:0007669"/>
    <property type="project" value="InterPro"/>
</dbReference>
<dbReference type="Proteomes" id="UP000520814">
    <property type="component" value="Unassembled WGS sequence"/>
</dbReference>
<evidence type="ECO:0000256" key="1">
    <source>
        <dbReference type="ARBA" id="ARBA00023239"/>
    </source>
</evidence>
<comment type="caution">
    <text evidence="3">The sequence shown here is derived from an EMBL/GenBank/DDBJ whole genome shotgun (WGS) entry which is preliminary data.</text>
</comment>
<keyword evidence="4" id="KW-1185">Reference proteome</keyword>
<dbReference type="SUPFAM" id="SSF54826">
    <property type="entry name" value="Enolase N-terminal domain-like"/>
    <property type="match status" value="1"/>
</dbReference>
<dbReference type="GO" id="GO:0016853">
    <property type="term" value="F:isomerase activity"/>
    <property type="evidence" value="ECO:0007669"/>
    <property type="project" value="UniProtKB-KW"/>
</dbReference>
<gene>
    <name evidence="3" type="ORF">HNQ39_002756</name>
</gene>
<dbReference type="Pfam" id="PF13378">
    <property type="entry name" value="MR_MLE_C"/>
    <property type="match status" value="1"/>
</dbReference>
<sequence>MVREVRAFRLRAPLTEPYGWARGRVAVREALLVCVIADDGTEGWGECAGPPAVLAPAVTEFFGPLLRGQDPLATDPLWDRLWQAALPFGRRGVLIGALSGIDMALWDLKGKLLGQSVSALLGGRTRERIPCYATGLYFREGPESERIPRMLAEAHRAVESGARALLVQVGRSLAADAALARALRKELPDIPFAAEAHGSYDVPEAAIICRALAEQGFTALADPLAAEPVTAWARLAAQTTLPLSAGRYEQTRWAFEALLATQAIGTFQVNPAWCGGLSEAQKIRTVASAHGVNVVPRSLGTPLNLAASLHFLASDIRHPGRVELRPPLLETDTLEDPFHAVFSQGIELEDGMATVPTAPGLGVTVDLLQLGQFTL</sequence>
<dbReference type="SMART" id="SM00922">
    <property type="entry name" value="MR_MLE"/>
    <property type="match status" value="1"/>
</dbReference>
<feature type="domain" description="Mandelate racemase/muconate lactonizing enzyme C-terminal" evidence="2">
    <location>
        <begin position="147"/>
        <end position="242"/>
    </location>
</feature>
<keyword evidence="1" id="KW-0456">Lyase</keyword>
<dbReference type="PANTHER" id="PTHR48080:SF2">
    <property type="entry name" value="D-GALACTONATE DEHYDRATASE"/>
    <property type="match status" value="1"/>
</dbReference>
<dbReference type="InterPro" id="IPR013342">
    <property type="entry name" value="Mandelate_racemase_C"/>
</dbReference>
<dbReference type="InterPro" id="IPR029065">
    <property type="entry name" value="Enolase_C-like"/>
</dbReference>
<reference evidence="3 4" key="1">
    <citation type="submission" date="2020-08" db="EMBL/GenBank/DDBJ databases">
        <title>Genomic Encyclopedia of Type Strains, Phase IV (KMG-IV): sequencing the most valuable type-strain genomes for metagenomic binning, comparative biology and taxonomic classification.</title>
        <authorList>
            <person name="Goeker M."/>
        </authorList>
    </citation>
    <scope>NUCLEOTIDE SEQUENCE [LARGE SCALE GENOMIC DNA]</scope>
    <source>
        <strain evidence="3 4">DSM 23562</strain>
    </source>
</reference>
<accession>A0A7W9SR75</accession>
<dbReference type="InterPro" id="IPR034593">
    <property type="entry name" value="DgoD-like"/>
</dbReference>
<dbReference type="Gene3D" id="3.20.20.120">
    <property type="entry name" value="Enolase-like C-terminal domain"/>
    <property type="match status" value="1"/>
</dbReference>
<dbReference type="InterPro" id="IPR036849">
    <property type="entry name" value="Enolase-like_C_sf"/>
</dbReference>
<dbReference type="InterPro" id="IPR018110">
    <property type="entry name" value="Mandel_Rmase/mucon_lact_enz_CS"/>
</dbReference>
<dbReference type="Pfam" id="PF02746">
    <property type="entry name" value="MR_MLE_N"/>
    <property type="match status" value="1"/>
</dbReference>